<dbReference type="Gene3D" id="3.10.20.90">
    <property type="entry name" value="Phosphatidylinositol 3-kinase Catalytic Subunit, Chain A, domain 1"/>
    <property type="match status" value="1"/>
</dbReference>
<keyword evidence="8" id="KW-0862">Zinc</keyword>
<keyword evidence="4" id="KW-0863">Zinc-finger</keyword>
<dbReference type="PANTHER" id="PTHR13312:SF0">
    <property type="entry name" value="UBIQUITIN THIOESTERASE OTU1"/>
    <property type="match status" value="1"/>
</dbReference>
<dbReference type="InterPro" id="IPR029071">
    <property type="entry name" value="Ubiquitin-like_domsf"/>
</dbReference>
<dbReference type="GO" id="GO:0036503">
    <property type="term" value="P:ERAD pathway"/>
    <property type="evidence" value="ECO:0007669"/>
    <property type="project" value="TreeGrafter"/>
</dbReference>
<feature type="domain" description="OTU1 Ubl" evidence="12">
    <location>
        <begin position="1"/>
        <end position="51"/>
    </location>
</feature>
<comment type="function">
    <text evidence="9">Hydrolase that can remove conjugated ubiquitin from proteins and may therefore play an important regulatory role at the level of protein turnover by preventing degradation.</text>
</comment>
<evidence type="ECO:0000259" key="12">
    <source>
        <dbReference type="Pfam" id="PF21403"/>
    </source>
</evidence>
<organism evidence="14">
    <name type="scientific">Tetraselmis sp. GSL018</name>
    <dbReference type="NCBI Taxonomy" id="582737"/>
    <lineage>
        <taxon>Eukaryota</taxon>
        <taxon>Viridiplantae</taxon>
        <taxon>Chlorophyta</taxon>
        <taxon>core chlorophytes</taxon>
        <taxon>Chlorodendrophyceae</taxon>
        <taxon>Chlorodendrales</taxon>
        <taxon>Chlorodendraceae</taxon>
        <taxon>Tetraselmis</taxon>
    </lineage>
</organism>
<keyword evidence="6 9" id="KW-0378">Hydrolase</keyword>
<dbReference type="SUPFAM" id="SSF54236">
    <property type="entry name" value="Ubiquitin-like"/>
    <property type="match status" value="1"/>
</dbReference>
<feature type="domain" description="OTU" evidence="11">
    <location>
        <begin position="182"/>
        <end position="269"/>
    </location>
</feature>
<feature type="region of interest" description="Disordered" evidence="10">
    <location>
        <begin position="73"/>
        <end position="114"/>
    </location>
</feature>
<evidence type="ECO:0000256" key="3">
    <source>
        <dbReference type="ARBA" id="ARBA00022723"/>
    </source>
</evidence>
<dbReference type="GO" id="GO:0004843">
    <property type="term" value="F:cysteine-type deubiquitinase activity"/>
    <property type="evidence" value="ECO:0007669"/>
    <property type="project" value="UniProtKB-UniRule"/>
</dbReference>
<gene>
    <name evidence="14" type="primary">YOD1</name>
    <name evidence="14" type="ORF">TSPGSL018_21254</name>
</gene>
<protein>
    <recommendedName>
        <fullName evidence="9">Ubiquitin thioesterase OTU</fullName>
        <ecNumber evidence="9">3.4.19.12</ecNumber>
    </recommendedName>
</protein>
<evidence type="ECO:0000256" key="6">
    <source>
        <dbReference type="ARBA" id="ARBA00022801"/>
    </source>
</evidence>
<feature type="region of interest" description="Disordered" evidence="10">
    <location>
        <begin position="133"/>
        <end position="164"/>
    </location>
</feature>
<dbReference type="GO" id="GO:0008270">
    <property type="term" value="F:zinc ion binding"/>
    <property type="evidence" value="ECO:0007669"/>
    <property type="project" value="UniProtKB-KW"/>
</dbReference>
<dbReference type="InterPro" id="IPR003903">
    <property type="entry name" value="UIM_dom"/>
</dbReference>
<dbReference type="InterPro" id="IPR048857">
    <property type="entry name" value="OTU1_Ubl"/>
</dbReference>
<dbReference type="PANTHER" id="PTHR13312">
    <property type="entry name" value="HIV-INDUCED PROTEIN-7-LIKE PROTEASE"/>
    <property type="match status" value="1"/>
</dbReference>
<dbReference type="InterPro" id="IPR057766">
    <property type="entry name" value="Znf-C2H2_OTU1-like_C"/>
</dbReference>
<evidence type="ECO:0000313" key="14">
    <source>
        <dbReference type="EMBL" id="JAC63190.1"/>
    </source>
</evidence>
<evidence type="ECO:0000256" key="1">
    <source>
        <dbReference type="ARBA" id="ARBA00000707"/>
    </source>
</evidence>
<keyword evidence="3" id="KW-0479">Metal-binding</keyword>
<dbReference type="GO" id="GO:0005829">
    <property type="term" value="C:cytosol"/>
    <property type="evidence" value="ECO:0007669"/>
    <property type="project" value="TreeGrafter"/>
</dbReference>
<sequence length="374" mass="40455">MNIRCRGPNGSATLSGVEPTLTIADFQELIEQKTLIPVGLQEILSGGFPPEILKLPENPTAATVSELPIKGGDSITVRSKKDSTHSVAPTGAEDVPERNGFQQPLRDTASPANANMSEDEALAKAIRMSMVDGGARDSNSRANQDQTSTAREGSSGKGKAPTSVVLPSGSAVVRRVIDANDSCLFNAVGYVIERSLDKSAQLRRVIADAVAGDPELYNSSFLGKEVEEYCRWIQEPHSWGGAIELSILSGHFQKEIAAYDIQTKRCDVYGEGSGYSERVMLIYDGIHYDALTMKAFEGAPEEIDITIFAHGTPQMEEACSGAEQLVRRCYEAKQFTDTAHFTLRCGVCNIGVRGETEAREHAKSTGHTNFSEYS</sequence>
<keyword evidence="5 9" id="KW-0833">Ubl conjugation pathway</keyword>
<dbReference type="GO" id="GO:0030968">
    <property type="term" value="P:endoplasmic reticulum unfolded protein response"/>
    <property type="evidence" value="ECO:0007669"/>
    <property type="project" value="TreeGrafter"/>
</dbReference>
<dbReference type="InterPro" id="IPR038765">
    <property type="entry name" value="Papain-like_cys_pep_sf"/>
</dbReference>
<keyword evidence="9" id="KW-0963">Cytoplasm</keyword>
<dbReference type="CDD" id="cd17059">
    <property type="entry name" value="Ubl_OTU1"/>
    <property type="match status" value="1"/>
</dbReference>
<feature type="compositionally biased region" description="Polar residues" evidence="10">
    <location>
        <begin position="140"/>
        <end position="152"/>
    </location>
</feature>
<dbReference type="Pfam" id="PF24560">
    <property type="entry name" value="zf-C2H2_OTU1_C"/>
    <property type="match status" value="1"/>
</dbReference>
<evidence type="ECO:0000256" key="7">
    <source>
        <dbReference type="ARBA" id="ARBA00022807"/>
    </source>
</evidence>
<dbReference type="EMBL" id="GBEZ01023719">
    <property type="protein sequence ID" value="JAC63190.1"/>
    <property type="molecule type" value="Transcribed_RNA"/>
</dbReference>
<proteinExistence type="predicted"/>
<dbReference type="GO" id="GO:0005634">
    <property type="term" value="C:nucleus"/>
    <property type="evidence" value="ECO:0007669"/>
    <property type="project" value="TreeGrafter"/>
</dbReference>
<evidence type="ECO:0000256" key="10">
    <source>
        <dbReference type="SAM" id="MobiDB-lite"/>
    </source>
</evidence>
<dbReference type="GO" id="GO:0016579">
    <property type="term" value="P:protein deubiquitination"/>
    <property type="evidence" value="ECO:0007669"/>
    <property type="project" value="TreeGrafter"/>
</dbReference>
<evidence type="ECO:0000259" key="13">
    <source>
        <dbReference type="Pfam" id="PF24560"/>
    </source>
</evidence>
<comment type="subcellular location">
    <subcellularLocation>
        <location evidence="9">Cytoplasm</location>
    </subcellularLocation>
</comment>
<dbReference type="Pfam" id="PF02338">
    <property type="entry name" value="OTU"/>
    <property type="match status" value="1"/>
</dbReference>
<name>A0A061QXM6_9CHLO</name>
<dbReference type="InterPro" id="IPR003323">
    <property type="entry name" value="OTU_dom"/>
</dbReference>
<dbReference type="AlphaFoldDB" id="A0A061QXM6"/>
<dbReference type="CDD" id="cd22793">
    <property type="entry name" value="OTU_plant_OTU1_2-like"/>
    <property type="match status" value="1"/>
</dbReference>
<accession>A0A061QXM6</accession>
<evidence type="ECO:0000256" key="8">
    <source>
        <dbReference type="ARBA" id="ARBA00022833"/>
    </source>
</evidence>
<feature type="domain" description="OTU1-like C-terminal C2H2-type zinc finger" evidence="13">
    <location>
        <begin position="339"/>
        <end position="373"/>
    </location>
</feature>
<dbReference type="SUPFAM" id="SSF54001">
    <property type="entry name" value="Cysteine proteinases"/>
    <property type="match status" value="1"/>
</dbReference>
<dbReference type="Gene3D" id="3.90.70.80">
    <property type="match status" value="1"/>
</dbReference>
<evidence type="ECO:0000259" key="11">
    <source>
        <dbReference type="Pfam" id="PF02338"/>
    </source>
</evidence>
<reference evidence="14" key="1">
    <citation type="submission" date="2014-05" db="EMBL/GenBank/DDBJ databases">
        <title>The transcriptome of the halophilic microalga Tetraselmis sp. GSL018 isolated from the Great Salt Lake, Utah.</title>
        <authorList>
            <person name="Jinkerson R.E."/>
            <person name="D'Adamo S."/>
            <person name="Posewitz M.C."/>
        </authorList>
    </citation>
    <scope>NUCLEOTIDE SEQUENCE</scope>
    <source>
        <strain evidence="14">GSL018</strain>
    </source>
</reference>
<keyword evidence="2" id="KW-0645">Protease</keyword>
<keyword evidence="7 9" id="KW-0788">Thiol protease</keyword>
<evidence type="ECO:0000256" key="4">
    <source>
        <dbReference type="ARBA" id="ARBA00022771"/>
    </source>
</evidence>
<evidence type="ECO:0000256" key="2">
    <source>
        <dbReference type="ARBA" id="ARBA00022670"/>
    </source>
</evidence>
<evidence type="ECO:0000256" key="5">
    <source>
        <dbReference type="ARBA" id="ARBA00022786"/>
    </source>
</evidence>
<comment type="catalytic activity">
    <reaction evidence="1 9">
        <text>Thiol-dependent hydrolysis of ester, thioester, amide, peptide and isopeptide bonds formed by the C-terminal Gly of ubiquitin (a 76-residue protein attached to proteins as an intracellular targeting signal).</text>
        <dbReference type="EC" id="3.4.19.12"/>
    </reaction>
</comment>
<dbReference type="Pfam" id="PF21403">
    <property type="entry name" value="OTU1_UBXL"/>
    <property type="match status" value="1"/>
</dbReference>
<evidence type="ECO:0000256" key="9">
    <source>
        <dbReference type="RuleBase" id="RU367104"/>
    </source>
</evidence>
<dbReference type="PROSITE" id="PS50330">
    <property type="entry name" value="UIM"/>
    <property type="match status" value="1"/>
</dbReference>
<dbReference type="EC" id="3.4.19.12" evidence="9"/>